<organism evidence="2 3">
    <name type="scientific">Purpureocillium lilacinum</name>
    <name type="common">Paecilomyces lilacinus</name>
    <dbReference type="NCBI Taxonomy" id="33203"/>
    <lineage>
        <taxon>Eukaryota</taxon>
        <taxon>Fungi</taxon>
        <taxon>Dikarya</taxon>
        <taxon>Ascomycota</taxon>
        <taxon>Pezizomycotina</taxon>
        <taxon>Sordariomycetes</taxon>
        <taxon>Hypocreomycetidae</taxon>
        <taxon>Hypocreales</taxon>
        <taxon>Ophiocordycipitaceae</taxon>
        <taxon>Purpureocillium</taxon>
    </lineage>
</organism>
<dbReference type="Pfam" id="PF01182">
    <property type="entry name" value="Glucosamine_iso"/>
    <property type="match status" value="1"/>
</dbReference>
<dbReference type="EMBL" id="LSBI01000060">
    <property type="protein sequence ID" value="OAQ58566.1"/>
    <property type="molecule type" value="Genomic_DNA"/>
</dbReference>
<evidence type="ECO:0000313" key="2">
    <source>
        <dbReference type="EMBL" id="OAQ58566.1"/>
    </source>
</evidence>
<proteinExistence type="predicted"/>
<dbReference type="InterPro" id="IPR039104">
    <property type="entry name" value="6PGL"/>
</dbReference>
<evidence type="ECO:0000259" key="1">
    <source>
        <dbReference type="Pfam" id="PF01182"/>
    </source>
</evidence>
<dbReference type="Gene3D" id="3.40.50.1360">
    <property type="match status" value="1"/>
</dbReference>
<dbReference type="STRING" id="33203.A0A179EZF3"/>
<protein>
    <submittedName>
        <fullName evidence="2">6-phosphogluconolactonase</fullName>
    </submittedName>
</protein>
<sequence>MVRHHQLIPDTSHISTCPCPHLSPRTQHDQTSASWPMLSTMRVGYLLMPVSEPSVYTFPDDNALARALRSYIYDAQTVSFTRRRRFNVAVSGDALPKVLATALLSHALANPGDEIEIHNWSIFFTDERAVPLDHSDSNYALLKKELLDKLPADKQPIIRTINPAHLGDVQTLAYEYEQVLVADFAKRDAVRLPKFDLVLLSCGHDSQTCGLFRSHMLPNLSSSWVTAFDSPPDSARIALTAPVIAHAMRIAVVATGVTNERVKRQISTDCLPWPLLNKMAGDRCRWFIC</sequence>
<feature type="domain" description="Glucosamine/galactosamine-6-phosphate isomerase" evidence="1">
    <location>
        <begin position="60"/>
        <end position="268"/>
    </location>
</feature>
<dbReference type="PANTHER" id="PTHR11054:SF0">
    <property type="entry name" value="6-PHOSPHOGLUCONOLACTONASE"/>
    <property type="match status" value="1"/>
</dbReference>
<dbReference type="Proteomes" id="UP000078340">
    <property type="component" value="Unassembled WGS sequence"/>
</dbReference>
<dbReference type="PANTHER" id="PTHR11054">
    <property type="entry name" value="6-PHOSPHOGLUCONOLACTONASE"/>
    <property type="match status" value="1"/>
</dbReference>
<evidence type="ECO:0000313" key="3">
    <source>
        <dbReference type="Proteomes" id="UP000078340"/>
    </source>
</evidence>
<dbReference type="InterPro" id="IPR006148">
    <property type="entry name" value="Glc/Gal-6P_isomerase"/>
</dbReference>
<dbReference type="AlphaFoldDB" id="A0A179EZF3"/>
<dbReference type="InterPro" id="IPR037171">
    <property type="entry name" value="NagB/RpiA_transferase-like"/>
</dbReference>
<reference evidence="2 3" key="1">
    <citation type="submission" date="2016-02" db="EMBL/GenBank/DDBJ databases">
        <title>Biosynthesis of antibiotic leucinostatins and their inhibition on Phytophthora in bio-control Purpureocillium lilacinum.</title>
        <authorList>
            <person name="Wang G."/>
            <person name="Liu Z."/>
            <person name="Lin R."/>
            <person name="Li E."/>
            <person name="Mao Z."/>
            <person name="Ling J."/>
            <person name="Yin W."/>
            <person name="Xie B."/>
        </authorList>
    </citation>
    <scope>NUCLEOTIDE SEQUENCE [LARGE SCALE GENOMIC DNA]</scope>
    <source>
        <strain evidence="2">PLFJ-1</strain>
    </source>
</reference>
<comment type="caution">
    <text evidence="2">The sequence shown here is derived from an EMBL/GenBank/DDBJ whole genome shotgun (WGS) entry which is preliminary data.</text>
</comment>
<name>A0A179EZF3_PURLI</name>
<dbReference type="GO" id="GO:0005975">
    <property type="term" value="P:carbohydrate metabolic process"/>
    <property type="evidence" value="ECO:0007669"/>
    <property type="project" value="InterPro"/>
</dbReference>
<dbReference type="SUPFAM" id="SSF100950">
    <property type="entry name" value="NagB/RpiA/CoA transferase-like"/>
    <property type="match status" value="1"/>
</dbReference>
<gene>
    <name evidence="2" type="ORF">VFPFJ_11642</name>
</gene>
<accession>A0A179EZF3</accession>